<evidence type="ECO:0000259" key="1">
    <source>
        <dbReference type="Pfam" id="PF11195"/>
    </source>
</evidence>
<keyword evidence="3" id="KW-1185">Reference proteome</keyword>
<sequence>MTFEEVLPKLKNGEKVIRDGWSGPELYVKLVGASQFNGENLNPYFLINVEGEGYTMFQPTVCDILAEDWSIVE</sequence>
<name>A0ABU9LMK1_9BACL</name>
<evidence type="ECO:0000313" key="3">
    <source>
        <dbReference type="Proteomes" id="UP001398420"/>
    </source>
</evidence>
<dbReference type="Pfam" id="PF11195">
    <property type="entry name" value="Tad2-like"/>
    <property type="match status" value="1"/>
</dbReference>
<organism evidence="2 3">
    <name type="scientific">Kurthia gibsonii</name>
    <dbReference type="NCBI Taxonomy" id="33946"/>
    <lineage>
        <taxon>Bacteria</taxon>
        <taxon>Bacillati</taxon>
        <taxon>Bacillota</taxon>
        <taxon>Bacilli</taxon>
        <taxon>Bacillales</taxon>
        <taxon>Caryophanaceae</taxon>
        <taxon>Kurthia</taxon>
    </lineage>
</organism>
<gene>
    <name evidence="2" type="ORF">AAF454_11355</name>
</gene>
<dbReference type="RefSeq" id="WP_087682009.1">
    <property type="nucleotide sequence ID" value="NZ_JALKQX010000007.1"/>
</dbReference>
<dbReference type="Proteomes" id="UP001398420">
    <property type="component" value="Unassembled WGS sequence"/>
</dbReference>
<protein>
    <submittedName>
        <fullName evidence="2">DUF2829 domain-containing protein</fullName>
    </submittedName>
</protein>
<feature type="domain" description="Thoeris anti-defense 2-like" evidence="1">
    <location>
        <begin position="1"/>
        <end position="72"/>
    </location>
</feature>
<dbReference type="InterPro" id="IPR021361">
    <property type="entry name" value="Tad2-like_dom"/>
</dbReference>
<accession>A0ABU9LMK1</accession>
<evidence type="ECO:0000313" key="2">
    <source>
        <dbReference type="EMBL" id="MEL5988999.1"/>
    </source>
</evidence>
<reference evidence="2 3" key="1">
    <citation type="submission" date="2024-04" db="EMBL/GenBank/DDBJ databases">
        <authorList>
            <person name="Wu Y.S."/>
            <person name="Zhang L."/>
        </authorList>
    </citation>
    <scope>NUCLEOTIDE SEQUENCE [LARGE SCALE GENOMIC DNA]</scope>
    <source>
        <strain evidence="2 3">KG-01</strain>
    </source>
</reference>
<dbReference type="EMBL" id="JBCEWA010000008">
    <property type="protein sequence ID" value="MEL5988999.1"/>
    <property type="molecule type" value="Genomic_DNA"/>
</dbReference>
<proteinExistence type="predicted"/>
<comment type="caution">
    <text evidence="2">The sequence shown here is derived from an EMBL/GenBank/DDBJ whole genome shotgun (WGS) entry which is preliminary data.</text>
</comment>